<dbReference type="Proteomes" id="UP000034920">
    <property type="component" value="Unassembled WGS sequence"/>
</dbReference>
<accession>A0A0G0XB69</accession>
<dbReference type="SUPFAM" id="SSF54980">
    <property type="entry name" value="EF-G C-terminal domain-like"/>
    <property type="match status" value="1"/>
</dbReference>
<evidence type="ECO:0000256" key="4">
    <source>
        <dbReference type="ARBA" id="ARBA00023134"/>
    </source>
</evidence>
<reference evidence="6 7" key="1">
    <citation type="journal article" date="2015" name="Nature">
        <title>rRNA introns, odd ribosomes, and small enigmatic genomes across a large radiation of phyla.</title>
        <authorList>
            <person name="Brown C.T."/>
            <person name="Hug L.A."/>
            <person name="Thomas B.C."/>
            <person name="Sharon I."/>
            <person name="Castelle C.J."/>
            <person name="Singh A."/>
            <person name="Wilkins M.J."/>
            <person name="Williams K.H."/>
            <person name="Banfield J.F."/>
        </authorList>
    </citation>
    <scope>NUCLEOTIDE SEQUENCE [LARGE SCALE GENOMIC DNA]</scope>
</reference>
<protein>
    <submittedName>
        <fullName evidence="6">Elongation factor 4</fullName>
    </submittedName>
</protein>
<dbReference type="Pfam" id="PF00679">
    <property type="entry name" value="EFG_C"/>
    <property type="match status" value="1"/>
</dbReference>
<dbReference type="FunFam" id="3.30.70.240:FF:000007">
    <property type="entry name" value="Translation factor GUF1, mitochondrial"/>
    <property type="match status" value="1"/>
</dbReference>
<dbReference type="PANTHER" id="PTHR43512:SF4">
    <property type="entry name" value="TRANSLATION FACTOR GUF1 HOMOLOG, CHLOROPLASTIC"/>
    <property type="match status" value="1"/>
</dbReference>
<dbReference type="InterPro" id="IPR035654">
    <property type="entry name" value="LepA_IV"/>
</dbReference>
<dbReference type="GO" id="GO:0005525">
    <property type="term" value="F:GTP binding"/>
    <property type="evidence" value="ECO:0007669"/>
    <property type="project" value="UniProtKB-KW"/>
</dbReference>
<keyword evidence="6" id="KW-0648">Protein biosynthesis</keyword>
<dbReference type="GO" id="GO:0003746">
    <property type="term" value="F:translation elongation factor activity"/>
    <property type="evidence" value="ECO:0007669"/>
    <property type="project" value="UniProtKB-KW"/>
</dbReference>
<dbReference type="AlphaFoldDB" id="A0A0G0XB69"/>
<dbReference type="EMBL" id="LCCA01000013">
    <property type="protein sequence ID" value="KKS22145.1"/>
    <property type="molecule type" value="Genomic_DNA"/>
</dbReference>
<keyword evidence="6" id="KW-0251">Elongation factor</keyword>
<comment type="similarity">
    <text evidence="1">Belongs to the TRAFAC class translation factor GTPase superfamily. Classic translation factor GTPase family. LepA subfamily.</text>
</comment>
<evidence type="ECO:0000256" key="1">
    <source>
        <dbReference type="ARBA" id="ARBA00005454"/>
    </source>
</evidence>
<evidence type="ECO:0000256" key="2">
    <source>
        <dbReference type="ARBA" id="ARBA00022741"/>
    </source>
</evidence>
<evidence type="ECO:0000256" key="3">
    <source>
        <dbReference type="ARBA" id="ARBA00022801"/>
    </source>
</evidence>
<organism evidence="6 7">
    <name type="scientific">candidate division WWE3 bacterium GW2011_GWA1_41_8</name>
    <dbReference type="NCBI Taxonomy" id="1619103"/>
    <lineage>
        <taxon>Bacteria</taxon>
        <taxon>Katanobacteria</taxon>
    </lineage>
</organism>
<dbReference type="PANTHER" id="PTHR43512">
    <property type="entry name" value="TRANSLATION FACTOR GUF1-RELATED"/>
    <property type="match status" value="1"/>
</dbReference>
<gene>
    <name evidence="6" type="ORF">UU80_C0013G0039</name>
</gene>
<feature type="domain" description="Elongation factor EFG" evidence="5">
    <location>
        <begin position="17"/>
        <end position="90"/>
    </location>
</feature>
<keyword evidence="4" id="KW-0342">GTP-binding</keyword>
<proteinExistence type="inferred from homology"/>
<name>A0A0G0XB69_UNCKA</name>
<evidence type="ECO:0000259" key="5">
    <source>
        <dbReference type="Pfam" id="PF00679"/>
    </source>
</evidence>
<sequence length="91" mass="10542">MSCSRAIYRVLATKIREIMEPWIIMTIVSPSDYVGGVISLCEQRRGVMKKMEYPTETRVIFEYELPLAELVYNFFDDLKTISSGFASLDYD</sequence>
<evidence type="ECO:0000313" key="6">
    <source>
        <dbReference type="EMBL" id="KKS22145.1"/>
    </source>
</evidence>
<keyword evidence="3" id="KW-0378">Hydrolase</keyword>
<dbReference type="InterPro" id="IPR006297">
    <property type="entry name" value="EF-4"/>
</dbReference>
<dbReference type="CDD" id="cd03709">
    <property type="entry name" value="lepA_C"/>
    <property type="match status" value="1"/>
</dbReference>
<dbReference type="InterPro" id="IPR000640">
    <property type="entry name" value="EFG_V-like"/>
</dbReference>
<keyword evidence="2" id="KW-0547">Nucleotide-binding</keyword>
<dbReference type="Gene3D" id="3.30.70.240">
    <property type="match status" value="1"/>
</dbReference>
<dbReference type="GO" id="GO:0016787">
    <property type="term" value="F:hydrolase activity"/>
    <property type="evidence" value="ECO:0007669"/>
    <property type="project" value="UniProtKB-KW"/>
</dbReference>
<dbReference type="STRING" id="1619103.UU80_C0013G0039"/>
<evidence type="ECO:0000313" key="7">
    <source>
        <dbReference type="Proteomes" id="UP000034920"/>
    </source>
</evidence>
<comment type="caution">
    <text evidence="6">The sequence shown here is derived from an EMBL/GenBank/DDBJ whole genome shotgun (WGS) entry which is preliminary data.</text>
</comment>
<dbReference type="GO" id="GO:0045727">
    <property type="term" value="P:positive regulation of translation"/>
    <property type="evidence" value="ECO:0007669"/>
    <property type="project" value="TreeGrafter"/>
</dbReference>
<dbReference type="GO" id="GO:0043022">
    <property type="term" value="F:ribosome binding"/>
    <property type="evidence" value="ECO:0007669"/>
    <property type="project" value="TreeGrafter"/>
</dbReference>
<dbReference type="InterPro" id="IPR035647">
    <property type="entry name" value="EFG_III/V"/>
</dbReference>